<dbReference type="InterPro" id="IPR014189">
    <property type="entry name" value="Quinone_OxRdtase_PIG3"/>
</dbReference>
<evidence type="ECO:0000256" key="1">
    <source>
        <dbReference type="ARBA" id="ARBA00022857"/>
    </source>
</evidence>
<feature type="compositionally biased region" description="Basic and acidic residues" evidence="3">
    <location>
        <begin position="1"/>
        <end position="11"/>
    </location>
</feature>
<dbReference type="InterPro" id="IPR011032">
    <property type="entry name" value="GroES-like_sf"/>
</dbReference>
<dbReference type="NCBIfam" id="TIGR02824">
    <property type="entry name" value="quinone_pig3"/>
    <property type="match status" value="1"/>
</dbReference>
<dbReference type="EMBL" id="CP061538">
    <property type="protein sequence ID" value="QNV40193.1"/>
    <property type="molecule type" value="Genomic_DNA"/>
</dbReference>
<proteinExistence type="predicted"/>
<dbReference type="Proteomes" id="UP000516421">
    <property type="component" value="Chromosome"/>
</dbReference>
<dbReference type="Pfam" id="PF08240">
    <property type="entry name" value="ADH_N"/>
    <property type="match status" value="1"/>
</dbReference>
<dbReference type="Gene3D" id="3.90.180.10">
    <property type="entry name" value="Medium-chain alcohol dehydrogenases, catalytic domain"/>
    <property type="match status" value="1"/>
</dbReference>
<sequence>MKAVVENEHGGPDVLEITDEPQPQPQRGQVLLKVMAAGINRADAMQRRNMYPVPAGESAIYGLEVAGEIVEVGEGIDSSLVGQSRVALLGSGGYAEFVAVNAEHTLPVPKNVSIEEAAGLIEVAATVYSNLVLAAGLSTELAQNQGKTALVHGGTGGIGMHATQLLKYLGVKVFATAGEPEKCAYLQGQGVEAINYKKQNFREVIADETEDGVDYILDVVGGKYLADNLSSLAKDGHLCIIALQGGAKAEANLGLMMSRRLNIHGTTLRGRPAQQKAEIVKGVGEVVWPLIEKGYISPGLDRSFPFEQVQEAHEYFDSGNHRGKIVLTMS</sequence>
<evidence type="ECO:0000259" key="4">
    <source>
        <dbReference type="SMART" id="SM00829"/>
    </source>
</evidence>
<dbReference type="SUPFAM" id="SSF51735">
    <property type="entry name" value="NAD(P)-binding Rossmann-fold domains"/>
    <property type="match status" value="1"/>
</dbReference>
<dbReference type="Gene3D" id="3.40.50.720">
    <property type="entry name" value="NAD(P)-binding Rossmann-like Domain"/>
    <property type="match status" value="1"/>
</dbReference>
<organism evidence="5 6">
    <name type="scientific">Rothia amarae</name>
    <dbReference type="NCBI Taxonomy" id="169480"/>
    <lineage>
        <taxon>Bacteria</taxon>
        <taxon>Bacillati</taxon>
        <taxon>Actinomycetota</taxon>
        <taxon>Actinomycetes</taxon>
        <taxon>Micrococcales</taxon>
        <taxon>Micrococcaceae</taxon>
        <taxon>Rothia</taxon>
    </lineage>
</organism>
<accession>A0A7H2BKJ7</accession>
<dbReference type="CDD" id="cd05276">
    <property type="entry name" value="p53_inducible_oxidoreductase"/>
    <property type="match status" value="1"/>
</dbReference>
<dbReference type="InterPro" id="IPR036291">
    <property type="entry name" value="NAD(P)-bd_dom_sf"/>
</dbReference>
<dbReference type="KEGG" id="rama:IDM48_01760"/>
<evidence type="ECO:0000313" key="6">
    <source>
        <dbReference type="Proteomes" id="UP000516421"/>
    </source>
</evidence>
<keyword evidence="6" id="KW-1185">Reference proteome</keyword>
<reference evidence="5 6" key="1">
    <citation type="submission" date="2020-09" db="EMBL/GenBank/DDBJ databases">
        <title>Investigation of environmental microbe.</title>
        <authorList>
            <person name="Ou Y."/>
            <person name="Kang Q."/>
        </authorList>
    </citation>
    <scope>NUCLEOTIDE SEQUENCE [LARGE SCALE GENOMIC DNA]</scope>
    <source>
        <strain evidence="5 6">KJZ-9</strain>
    </source>
</reference>
<dbReference type="InterPro" id="IPR013154">
    <property type="entry name" value="ADH-like_N"/>
</dbReference>
<dbReference type="AlphaFoldDB" id="A0A7H2BKJ7"/>
<gene>
    <name evidence="5" type="ORF">IDM48_01760</name>
</gene>
<evidence type="ECO:0000256" key="2">
    <source>
        <dbReference type="ARBA" id="ARBA00023002"/>
    </source>
</evidence>
<evidence type="ECO:0000313" key="5">
    <source>
        <dbReference type="EMBL" id="QNV40193.1"/>
    </source>
</evidence>
<feature type="region of interest" description="Disordered" evidence="3">
    <location>
        <begin position="1"/>
        <end position="24"/>
    </location>
</feature>
<dbReference type="PANTHER" id="PTHR48106">
    <property type="entry name" value="QUINONE OXIDOREDUCTASE PIG3-RELATED"/>
    <property type="match status" value="1"/>
</dbReference>
<name>A0A7H2BKJ7_9MICC</name>
<dbReference type="RefSeq" id="WP_068172137.1">
    <property type="nucleotide sequence ID" value="NZ_CP061538.1"/>
</dbReference>
<dbReference type="InterPro" id="IPR020843">
    <property type="entry name" value="ER"/>
</dbReference>
<dbReference type="SUPFAM" id="SSF50129">
    <property type="entry name" value="GroES-like"/>
    <property type="match status" value="1"/>
</dbReference>
<feature type="domain" description="Enoyl reductase (ER)" evidence="4">
    <location>
        <begin position="10"/>
        <end position="327"/>
    </location>
</feature>
<protein>
    <submittedName>
        <fullName evidence="5">NAD(P)H-quinone oxidoreductase</fullName>
    </submittedName>
</protein>
<dbReference type="GO" id="GO:0016651">
    <property type="term" value="F:oxidoreductase activity, acting on NAD(P)H"/>
    <property type="evidence" value="ECO:0007669"/>
    <property type="project" value="TreeGrafter"/>
</dbReference>
<dbReference type="GO" id="GO:0070402">
    <property type="term" value="F:NADPH binding"/>
    <property type="evidence" value="ECO:0007669"/>
    <property type="project" value="TreeGrafter"/>
</dbReference>
<dbReference type="SMART" id="SM00829">
    <property type="entry name" value="PKS_ER"/>
    <property type="match status" value="1"/>
</dbReference>
<dbReference type="Pfam" id="PF13602">
    <property type="entry name" value="ADH_zinc_N_2"/>
    <property type="match status" value="1"/>
</dbReference>
<dbReference type="PANTHER" id="PTHR48106:SF8">
    <property type="entry name" value="OS02G0805600 PROTEIN"/>
    <property type="match status" value="1"/>
</dbReference>
<keyword evidence="2" id="KW-0560">Oxidoreductase</keyword>
<evidence type="ECO:0000256" key="3">
    <source>
        <dbReference type="SAM" id="MobiDB-lite"/>
    </source>
</evidence>
<keyword evidence="1" id="KW-0521">NADP</keyword>